<organism evidence="2">
    <name type="scientific">uncultured Thiotrichaceae bacterium</name>
    <dbReference type="NCBI Taxonomy" id="298394"/>
    <lineage>
        <taxon>Bacteria</taxon>
        <taxon>Pseudomonadati</taxon>
        <taxon>Pseudomonadota</taxon>
        <taxon>Gammaproteobacteria</taxon>
        <taxon>Thiotrichales</taxon>
        <taxon>Thiotrichaceae</taxon>
        <taxon>environmental samples</taxon>
    </lineage>
</organism>
<evidence type="ECO:0008006" key="3">
    <source>
        <dbReference type="Google" id="ProtNLM"/>
    </source>
</evidence>
<dbReference type="EMBL" id="CACVAY010000037">
    <property type="protein sequence ID" value="CAA6808608.1"/>
    <property type="molecule type" value="Genomic_DNA"/>
</dbReference>
<dbReference type="AlphaFoldDB" id="A0A6S6SJH1"/>
<protein>
    <recommendedName>
        <fullName evidence="3">Cellulose-binding domain protein</fullName>
    </recommendedName>
</protein>
<reference evidence="2" key="1">
    <citation type="submission" date="2020-01" db="EMBL/GenBank/DDBJ databases">
        <authorList>
            <person name="Meier V. D."/>
            <person name="Meier V D."/>
        </authorList>
    </citation>
    <scope>NUCLEOTIDE SEQUENCE</scope>
    <source>
        <strain evidence="2">HLG_WM_MAG_07</strain>
    </source>
</reference>
<proteinExistence type="predicted"/>
<gene>
    <name evidence="2" type="ORF">HELGO_WM12808</name>
</gene>
<evidence type="ECO:0000313" key="2">
    <source>
        <dbReference type="EMBL" id="CAA6808608.1"/>
    </source>
</evidence>
<accession>A0A6S6SJH1</accession>
<name>A0A6S6SJH1_9GAMM</name>
<feature type="chain" id="PRO_5027984015" description="Cellulose-binding domain protein" evidence="1">
    <location>
        <begin position="28"/>
        <end position="565"/>
    </location>
</feature>
<feature type="signal peptide" evidence="1">
    <location>
        <begin position="1"/>
        <end position="27"/>
    </location>
</feature>
<keyword evidence="1" id="KW-0732">Signal</keyword>
<evidence type="ECO:0000256" key="1">
    <source>
        <dbReference type="SAM" id="SignalP"/>
    </source>
</evidence>
<sequence>MHSKISTKQLVAAFSFAALLVSSLATAASSDKVGINVSPSYKMTSSIPFTDIFKISTGWVTSCEFDWQNNRPLDPGCTRQNSFNTKEKDKVQLDGNGWVRALPTRNSPEIYTSVTSLWTLPSSFPTGVYVMLYEGEGEIAVRGDVRIDREQPGRVEFNLNSPKRNLRVHITKTDPRRNGNYIRNIRVVPKKFEATYKGQLFNPLYINKIRPFQVLRFMPWMQTVYQQEVNWNTRAKLTNAHYTATPGVPVEAMVQLANQTRSVPWFNMPHKASNGYVQNFANLVKARLQPGQRVYVELSNEVWNGLYSATHYANQEARRLWPRAYPKMNPGTKKILMAINWYAKRTTEMCDIWKRSFAGQENRVVCVLSTYASSQRFAKELLECPLWEGGNCGKRADAFAVGPYFGDYMARIENRNVIRSWVNQGDGGINSIFKEIMHGGLIQDKIPGGAIDRALVERIKPNVALAKQYGLPLIAYEAGQHLLRVDPPHTLRDQRLLDMFMRANRDPRMKAAYQRYIRAWKQAGGDLMVHFYGIGETDSRNFFSMLEHVGQPTSPKYQALTEAAR</sequence>